<evidence type="ECO:0000256" key="7">
    <source>
        <dbReference type="ARBA" id="ARBA00022989"/>
    </source>
</evidence>
<keyword evidence="16" id="KW-1185">Reference proteome</keyword>
<dbReference type="SUPFAM" id="SSF90112">
    <property type="entry name" value="Neurotransmitter-gated ion-channel transmembrane pore"/>
    <property type="match status" value="1"/>
</dbReference>
<dbReference type="GO" id="GO:0004888">
    <property type="term" value="F:transmembrane signaling receptor activity"/>
    <property type="evidence" value="ECO:0007669"/>
    <property type="project" value="InterPro"/>
</dbReference>
<dbReference type="PRINTS" id="PR00252">
    <property type="entry name" value="NRIONCHANNEL"/>
</dbReference>
<evidence type="ECO:0000256" key="10">
    <source>
        <dbReference type="ARBA" id="ARBA00023303"/>
    </source>
</evidence>
<feature type="compositionally biased region" description="Basic and acidic residues" evidence="12">
    <location>
        <begin position="360"/>
        <end position="384"/>
    </location>
</feature>
<dbReference type="EMBL" id="VCGU01000004">
    <property type="protein sequence ID" value="TRY76219.1"/>
    <property type="molecule type" value="Genomic_DNA"/>
</dbReference>
<dbReference type="GO" id="GO:0005886">
    <property type="term" value="C:plasma membrane"/>
    <property type="evidence" value="ECO:0007669"/>
    <property type="project" value="UniProtKB-SubCell"/>
</dbReference>
<protein>
    <recommendedName>
        <fullName evidence="17">Neurotransmitter-gated ion-channel ligand-binding domain-containing protein</fullName>
    </recommendedName>
</protein>
<sequence length="507" mass="58372">MSQNANKLDSSEVLPNIHIPLDYNIHAIPPVSWGGPITVNFSFNLASILDINEPKQVISLESTIRISWFDPRIKVTLPNDNKTQYILFNRNPVDHIWFPDIFVDKAKELRVPVYKIPPSYLRIYGDSQLLYSARVNYDLACPMGFEYYPVDTQECLITFESWGTTTDQMIFLWRSDDVTFNKAIKLNQHDFEISFDNTTLKSFSTGTFPSVTVRLTFRRKLTYHLLRTYLPSTLFVILAWFSMFIPLEHVPGRVTMSMTTLLTLASMFGSLSTVTPPISYTTKLDVWMVGCIVFVFATLFEFTVVIFLKYYLTGLPIVTEAGLERFHAWVNGTEFDDYDDMGDYEPSQLKKTRPMSPHINESHDIDNERTNKGLEARAEIDPTRNKQKRLSRRNNRSIMPFLSNPYDPRGQMSDLGKNGTGLSKGELQPTKARLDQNDANEQSEDQTSSKPFESKEEQKRHAGKVVLAIEKFSVIGFFFSFLVCNIFYWLDIVRTMGQVYQPNNQQT</sequence>
<dbReference type="GO" id="GO:0099095">
    <property type="term" value="F:ligand-gated monoatomic anion channel activity"/>
    <property type="evidence" value="ECO:0007669"/>
    <property type="project" value="UniProtKB-ARBA"/>
</dbReference>
<feature type="domain" description="Neurotransmitter-gated ion-channel transmembrane" evidence="14">
    <location>
        <begin position="228"/>
        <end position="489"/>
    </location>
</feature>
<evidence type="ECO:0000256" key="12">
    <source>
        <dbReference type="SAM" id="MobiDB-lite"/>
    </source>
</evidence>
<dbReference type="GO" id="GO:0005254">
    <property type="term" value="F:chloride channel activity"/>
    <property type="evidence" value="ECO:0007669"/>
    <property type="project" value="UniProtKB-ARBA"/>
</dbReference>
<evidence type="ECO:0000256" key="3">
    <source>
        <dbReference type="ARBA" id="ARBA00022448"/>
    </source>
</evidence>
<gene>
    <name evidence="15" type="ORF">TCAL_03829</name>
</gene>
<accession>A0A553PEW9</accession>
<comment type="subcellular location">
    <subcellularLocation>
        <location evidence="2">Cell membrane</location>
    </subcellularLocation>
    <subcellularLocation>
        <location evidence="1">Membrane</location>
        <topology evidence="1">Multi-pass membrane protein</topology>
    </subcellularLocation>
</comment>
<keyword evidence="5 11" id="KW-0812">Transmembrane</keyword>
<keyword evidence="10 11" id="KW-0407">Ion channel</keyword>
<name>A0A553PEW9_TIGCA</name>
<dbReference type="STRING" id="6832.A0A553PEW9"/>
<dbReference type="Gene3D" id="2.70.170.10">
    <property type="entry name" value="Neurotransmitter-gated ion-channel ligand-binding domain"/>
    <property type="match status" value="1"/>
</dbReference>
<evidence type="ECO:0000256" key="11">
    <source>
        <dbReference type="RuleBase" id="RU000687"/>
    </source>
</evidence>
<evidence type="ECO:0000259" key="14">
    <source>
        <dbReference type="Pfam" id="PF02932"/>
    </source>
</evidence>
<comment type="similarity">
    <text evidence="11">Belongs to the ligand-gated ion channel (TC 1.A.9) family.</text>
</comment>
<dbReference type="PANTHER" id="PTHR18945">
    <property type="entry name" value="NEUROTRANSMITTER GATED ION CHANNEL"/>
    <property type="match status" value="1"/>
</dbReference>
<evidence type="ECO:0000256" key="1">
    <source>
        <dbReference type="ARBA" id="ARBA00004141"/>
    </source>
</evidence>
<dbReference type="CDD" id="cd18987">
    <property type="entry name" value="LGIC_ECD_anion"/>
    <property type="match status" value="1"/>
</dbReference>
<keyword evidence="7 11" id="KW-1133">Transmembrane helix</keyword>
<dbReference type="InterPro" id="IPR006028">
    <property type="entry name" value="GABAA/Glycine_rcpt"/>
</dbReference>
<dbReference type="PRINTS" id="PR00253">
    <property type="entry name" value="GABAARECEPTR"/>
</dbReference>
<keyword evidence="9 11" id="KW-0472">Membrane</keyword>
<keyword evidence="3 11" id="KW-0813">Transport</keyword>
<dbReference type="Pfam" id="PF02932">
    <property type="entry name" value="Neur_chan_memb"/>
    <property type="match status" value="1"/>
</dbReference>
<evidence type="ECO:0000256" key="2">
    <source>
        <dbReference type="ARBA" id="ARBA00004236"/>
    </source>
</evidence>
<keyword evidence="8 11" id="KW-0406">Ion transport</keyword>
<dbReference type="Gene3D" id="1.20.58.390">
    <property type="entry name" value="Neurotransmitter-gated ion-channel transmembrane domain"/>
    <property type="match status" value="1"/>
</dbReference>
<evidence type="ECO:0000256" key="5">
    <source>
        <dbReference type="ARBA" id="ARBA00022692"/>
    </source>
</evidence>
<comment type="caution">
    <text evidence="11">Lacks conserved residue(s) required for the propagation of feature annotation.</text>
</comment>
<keyword evidence="4" id="KW-1003">Cell membrane</keyword>
<evidence type="ECO:0000256" key="8">
    <source>
        <dbReference type="ARBA" id="ARBA00023065"/>
    </source>
</evidence>
<proteinExistence type="inferred from homology"/>
<evidence type="ECO:0008006" key="17">
    <source>
        <dbReference type="Google" id="ProtNLM"/>
    </source>
</evidence>
<dbReference type="InterPro" id="IPR036734">
    <property type="entry name" value="Neur_chan_lig-bd_sf"/>
</dbReference>
<dbReference type="Pfam" id="PF02931">
    <property type="entry name" value="Neur_chan_LBD"/>
    <property type="match status" value="1"/>
</dbReference>
<dbReference type="InterPro" id="IPR036719">
    <property type="entry name" value="Neuro-gated_channel_TM_sf"/>
</dbReference>
<feature type="transmembrane region" description="Helical" evidence="11">
    <location>
        <begin position="229"/>
        <end position="247"/>
    </location>
</feature>
<dbReference type="InterPro" id="IPR006202">
    <property type="entry name" value="Neur_chan_lig-bd"/>
</dbReference>
<reference evidence="15 16" key="1">
    <citation type="journal article" date="2018" name="Nat. Ecol. Evol.">
        <title>Genomic signatures of mitonuclear coevolution across populations of Tigriopus californicus.</title>
        <authorList>
            <person name="Barreto F.S."/>
            <person name="Watson E.T."/>
            <person name="Lima T.G."/>
            <person name="Willett C.S."/>
            <person name="Edmands S."/>
            <person name="Li W."/>
            <person name="Burton R.S."/>
        </authorList>
    </citation>
    <scope>NUCLEOTIDE SEQUENCE [LARGE SCALE GENOMIC DNA]</scope>
    <source>
        <strain evidence="15 16">San Diego</strain>
    </source>
</reference>
<evidence type="ECO:0000256" key="9">
    <source>
        <dbReference type="ARBA" id="ARBA00023136"/>
    </source>
</evidence>
<organism evidence="15 16">
    <name type="scientific">Tigriopus californicus</name>
    <name type="common">Marine copepod</name>
    <dbReference type="NCBI Taxonomy" id="6832"/>
    <lineage>
        <taxon>Eukaryota</taxon>
        <taxon>Metazoa</taxon>
        <taxon>Ecdysozoa</taxon>
        <taxon>Arthropoda</taxon>
        <taxon>Crustacea</taxon>
        <taxon>Multicrustacea</taxon>
        <taxon>Hexanauplia</taxon>
        <taxon>Copepoda</taxon>
        <taxon>Harpacticoida</taxon>
        <taxon>Harpacticidae</taxon>
        <taxon>Tigriopus</taxon>
    </lineage>
</organism>
<dbReference type="GO" id="GO:0005230">
    <property type="term" value="F:extracellular ligand-gated monoatomic ion channel activity"/>
    <property type="evidence" value="ECO:0007669"/>
    <property type="project" value="InterPro"/>
</dbReference>
<comment type="caution">
    <text evidence="15">The sequence shown here is derived from an EMBL/GenBank/DDBJ whole genome shotgun (WGS) entry which is preliminary data.</text>
</comment>
<evidence type="ECO:0000313" key="16">
    <source>
        <dbReference type="Proteomes" id="UP000318571"/>
    </source>
</evidence>
<dbReference type="InterPro" id="IPR006201">
    <property type="entry name" value="Neur_channel"/>
</dbReference>
<feature type="domain" description="Neurotransmitter-gated ion-channel ligand-binding" evidence="13">
    <location>
        <begin position="22"/>
        <end position="220"/>
    </location>
</feature>
<dbReference type="Proteomes" id="UP000318571">
    <property type="component" value="Chromosome 5"/>
</dbReference>
<feature type="transmembrane region" description="Helical" evidence="11">
    <location>
        <begin position="286"/>
        <end position="308"/>
    </location>
</feature>
<feature type="transmembrane region" description="Helical" evidence="11">
    <location>
        <begin position="465"/>
        <end position="490"/>
    </location>
</feature>
<keyword evidence="6" id="KW-0732">Signal</keyword>
<dbReference type="CDD" id="cd19049">
    <property type="entry name" value="LGIC_TM_anion"/>
    <property type="match status" value="1"/>
</dbReference>
<dbReference type="InterPro" id="IPR038050">
    <property type="entry name" value="Neuro_actylchol_rec"/>
</dbReference>
<feature type="compositionally biased region" description="Basic residues" evidence="12">
    <location>
        <begin position="385"/>
        <end position="395"/>
    </location>
</feature>
<evidence type="ECO:0000256" key="4">
    <source>
        <dbReference type="ARBA" id="ARBA00022475"/>
    </source>
</evidence>
<dbReference type="SUPFAM" id="SSF63712">
    <property type="entry name" value="Nicotinic receptor ligand binding domain-like"/>
    <property type="match status" value="1"/>
</dbReference>
<evidence type="ECO:0000256" key="6">
    <source>
        <dbReference type="ARBA" id="ARBA00022729"/>
    </source>
</evidence>
<dbReference type="InterPro" id="IPR006029">
    <property type="entry name" value="Neurotrans-gated_channel_TM"/>
</dbReference>
<dbReference type="OMA" id="TIRISWF"/>
<dbReference type="AlphaFoldDB" id="A0A553PEW9"/>
<evidence type="ECO:0000259" key="13">
    <source>
        <dbReference type="Pfam" id="PF02931"/>
    </source>
</evidence>
<dbReference type="InterPro" id="IPR018000">
    <property type="entry name" value="Neurotransmitter_ion_chnl_CS"/>
</dbReference>
<dbReference type="PROSITE" id="PS00236">
    <property type="entry name" value="NEUROTR_ION_CHANNEL"/>
    <property type="match status" value="1"/>
</dbReference>
<feature type="region of interest" description="Disordered" evidence="12">
    <location>
        <begin position="348"/>
        <end position="459"/>
    </location>
</feature>
<feature type="compositionally biased region" description="Polar residues" evidence="12">
    <location>
        <begin position="437"/>
        <end position="451"/>
    </location>
</feature>
<evidence type="ECO:0000313" key="15">
    <source>
        <dbReference type="EMBL" id="TRY76219.1"/>
    </source>
</evidence>